<organism evidence="1 2">
    <name type="scientific">Dreissena polymorpha</name>
    <name type="common">Zebra mussel</name>
    <name type="synonym">Mytilus polymorpha</name>
    <dbReference type="NCBI Taxonomy" id="45954"/>
    <lineage>
        <taxon>Eukaryota</taxon>
        <taxon>Metazoa</taxon>
        <taxon>Spiralia</taxon>
        <taxon>Lophotrochozoa</taxon>
        <taxon>Mollusca</taxon>
        <taxon>Bivalvia</taxon>
        <taxon>Autobranchia</taxon>
        <taxon>Heteroconchia</taxon>
        <taxon>Euheterodonta</taxon>
        <taxon>Imparidentia</taxon>
        <taxon>Neoheterodontei</taxon>
        <taxon>Myida</taxon>
        <taxon>Dreissenoidea</taxon>
        <taxon>Dreissenidae</taxon>
        <taxon>Dreissena</taxon>
    </lineage>
</organism>
<dbReference type="EMBL" id="JAIWYP010000002">
    <property type="protein sequence ID" value="KAH3864383.1"/>
    <property type="molecule type" value="Genomic_DNA"/>
</dbReference>
<protein>
    <submittedName>
        <fullName evidence="1">Uncharacterized protein</fullName>
    </submittedName>
</protein>
<accession>A0A9D4LTE9</accession>
<sequence length="67" mass="7773">MERLGYVSGRQERQRHQLPNILVDGLVGSVGGGEPNSYFPPHRLQGFFFRERGRRWTLGERGKKECE</sequence>
<proteinExistence type="predicted"/>
<name>A0A9D4LTE9_DREPO</name>
<comment type="caution">
    <text evidence="1">The sequence shown here is derived from an EMBL/GenBank/DDBJ whole genome shotgun (WGS) entry which is preliminary data.</text>
</comment>
<evidence type="ECO:0000313" key="2">
    <source>
        <dbReference type="Proteomes" id="UP000828390"/>
    </source>
</evidence>
<reference evidence="1" key="1">
    <citation type="journal article" date="2019" name="bioRxiv">
        <title>The Genome of the Zebra Mussel, Dreissena polymorpha: A Resource for Invasive Species Research.</title>
        <authorList>
            <person name="McCartney M.A."/>
            <person name="Auch B."/>
            <person name="Kono T."/>
            <person name="Mallez S."/>
            <person name="Zhang Y."/>
            <person name="Obille A."/>
            <person name="Becker A."/>
            <person name="Abrahante J.E."/>
            <person name="Garbe J."/>
            <person name="Badalamenti J.P."/>
            <person name="Herman A."/>
            <person name="Mangelson H."/>
            <person name="Liachko I."/>
            <person name="Sullivan S."/>
            <person name="Sone E.D."/>
            <person name="Koren S."/>
            <person name="Silverstein K.A.T."/>
            <person name="Beckman K.B."/>
            <person name="Gohl D.M."/>
        </authorList>
    </citation>
    <scope>NUCLEOTIDE SEQUENCE</scope>
    <source>
        <strain evidence="1">Duluth1</strain>
        <tissue evidence="1">Whole animal</tissue>
    </source>
</reference>
<dbReference type="AlphaFoldDB" id="A0A9D4LTE9"/>
<gene>
    <name evidence="1" type="ORF">DPMN_027400</name>
</gene>
<keyword evidence="2" id="KW-1185">Reference proteome</keyword>
<reference evidence="1" key="2">
    <citation type="submission" date="2020-11" db="EMBL/GenBank/DDBJ databases">
        <authorList>
            <person name="McCartney M.A."/>
            <person name="Auch B."/>
            <person name="Kono T."/>
            <person name="Mallez S."/>
            <person name="Becker A."/>
            <person name="Gohl D.M."/>
            <person name="Silverstein K.A.T."/>
            <person name="Koren S."/>
            <person name="Bechman K.B."/>
            <person name="Herman A."/>
            <person name="Abrahante J.E."/>
            <person name="Garbe J."/>
        </authorList>
    </citation>
    <scope>NUCLEOTIDE SEQUENCE</scope>
    <source>
        <strain evidence="1">Duluth1</strain>
        <tissue evidence="1">Whole animal</tissue>
    </source>
</reference>
<evidence type="ECO:0000313" key="1">
    <source>
        <dbReference type="EMBL" id="KAH3864383.1"/>
    </source>
</evidence>
<dbReference type="Proteomes" id="UP000828390">
    <property type="component" value="Unassembled WGS sequence"/>
</dbReference>